<dbReference type="InterPro" id="IPR026893">
    <property type="entry name" value="Tyr/Ser_Pase_IphP-type"/>
</dbReference>
<sequence length="295" mass="32030">MATATPSLPQPPFISVPGVDNFRDIGGYPIASSPGKVVRRGVLFRAAEPSQVTPQGIEVMSKTLGIRHVYDLRSVREFEKEGNVRPPKEWEGAERIFAPVFLDQDYSPEAVALRFQSYASGPEGFKAAYMSILRAASAADNERQPYKSILSRLTTTAGTGPSPLLVHCTAGKDRTGVICALVLSLCGVSDDAVAHEYSLTALGLAGRQEEIITRLEGEEAFKDNKAGARAMVVAVKENMLTTLEEIKKVYGSVEKCVLELGLLTPESLAQLRRNMVVNESEGAVVDWKQHAKLLL</sequence>
<evidence type="ECO:0000313" key="3">
    <source>
        <dbReference type="Proteomes" id="UP000070501"/>
    </source>
</evidence>
<gene>
    <name evidence="2" type="ORF">Micbo1qcDRAFT_160316</name>
</gene>
<dbReference type="PROSITE" id="PS50056">
    <property type="entry name" value="TYR_PHOSPHATASE_2"/>
    <property type="match status" value="1"/>
</dbReference>
<proteinExistence type="predicted"/>
<protein>
    <submittedName>
        <fullName evidence="2">Tyrosine phosphatase</fullName>
    </submittedName>
</protein>
<dbReference type="InterPro" id="IPR000387">
    <property type="entry name" value="Tyr_Pase_dom"/>
</dbReference>
<dbReference type="InterPro" id="IPR029021">
    <property type="entry name" value="Prot-tyrosine_phosphatase-like"/>
</dbReference>
<dbReference type="Pfam" id="PF13350">
    <property type="entry name" value="Y_phosphatase3"/>
    <property type="match status" value="1"/>
</dbReference>
<organism evidence="2 3">
    <name type="scientific">Microdochium bolleyi</name>
    <dbReference type="NCBI Taxonomy" id="196109"/>
    <lineage>
        <taxon>Eukaryota</taxon>
        <taxon>Fungi</taxon>
        <taxon>Dikarya</taxon>
        <taxon>Ascomycota</taxon>
        <taxon>Pezizomycotina</taxon>
        <taxon>Sordariomycetes</taxon>
        <taxon>Xylariomycetidae</taxon>
        <taxon>Xylariales</taxon>
        <taxon>Microdochiaceae</taxon>
        <taxon>Microdochium</taxon>
    </lineage>
</organism>
<reference evidence="3" key="1">
    <citation type="submission" date="2016-02" db="EMBL/GenBank/DDBJ databases">
        <title>Draft genome sequence of Microdochium bolleyi, a fungal endophyte of beachgrass.</title>
        <authorList>
            <consortium name="DOE Joint Genome Institute"/>
            <person name="David A.S."/>
            <person name="May G."/>
            <person name="Haridas S."/>
            <person name="Lim J."/>
            <person name="Wang M."/>
            <person name="Labutti K."/>
            <person name="Lipzen A."/>
            <person name="Barry K."/>
            <person name="Grigoriev I.V."/>
        </authorList>
    </citation>
    <scope>NUCLEOTIDE SEQUENCE [LARGE SCALE GENOMIC DNA]</scope>
    <source>
        <strain evidence="3">J235TASD1</strain>
    </source>
</reference>
<dbReference type="InterPro" id="IPR016130">
    <property type="entry name" value="Tyr_Pase_AS"/>
</dbReference>
<dbReference type="SUPFAM" id="SSF52799">
    <property type="entry name" value="(Phosphotyrosine protein) phosphatases II"/>
    <property type="match status" value="1"/>
</dbReference>
<dbReference type="EMBL" id="KQ964248">
    <property type="protein sequence ID" value="KXJ92579.1"/>
    <property type="molecule type" value="Genomic_DNA"/>
</dbReference>
<dbReference type="Proteomes" id="UP000070501">
    <property type="component" value="Unassembled WGS sequence"/>
</dbReference>
<name>A0A136J646_9PEZI</name>
<dbReference type="PANTHER" id="PTHR31126:SF1">
    <property type="entry name" value="TYROSINE SPECIFIC PROTEIN PHOSPHATASES DOMAIN-CONTAINING PROTEIN"/>
    <property type="match status" value="1"/>
</dbReference>
<dbReference type="GO" id="GO:0004721">
    <property type="term" value="F:phosphoprotein phosphatase activity"/>
    <property type="evidence" value="ECO:0007669"/>
    <property type="project" value="InterPro"/>
</dbReference>
<accession>A0A136J646</accession>
<evidence type="ECO:0000259" key="1">
    <source>
        <dbReference type="PROSITE" id="PS50056"/>
    </source>
</evidence>
<dbReference type="InParanoid" id="A0A136J646"/>
<evidence type="ECO:0000313" key="2">
    <source>
        <dbReference type="EMBL" id="KXJ92579.1"/>
    </source>
</evidence>
<keyword evidence="3" id="KW-1185">Reference proteome</keyword>
<dbReference type="OrthoDB" id="449382at2759"/>
<feature type="domain" description="Tyrosine specific protein phosphatases" evidence="1">
    <location>
        <begin position="147"/>
        <end position="183"/>
    </location>
</feature>
<dbReference type="PANTHER" id="PTHR31126">
    <property type="entry name" value="TYROSINE-PROTEIN PHOSPHATASE"/>
    <property type="match status" value="1"/>
</dbReference>
<dbReference type="PROSITE" id="PS00383">
    <property type="entry name" value="TYR_PHOSPHATASE_1"/>
    <property type="match status" value="1"/>
</dbReference>
<dbReference type="AlphaFoldDB" id="A0A136J646"/>
<dbReference type="Gene3D" id="3.90.190.10">
    <property type="entry name" value="Protein tyrosine phosphatase superfamily"/>
    <property type="match status" value="1"/>
</dbReference>